<evidence type="ECO:0000313" key="2">
    <source>
        <dbReference type="Proteomes" id="UP001165960"/>
    </source>
</evidence>
<comment type="caution">
    <text evidence="1">The sequence shown here is derived from an EMBL/GenBank/DDBJ whole genome shotgun (WGS) entry which is preliminary data.</text>
</comment>
<dbReference type="EMBL" id="QTSX02005076">
    <property type="protein sequence ID" value="KAJ9061330.1"/>
    <property type="molecule type" value="Genomic_DNA"/>
</dbReference>
<gene>
    <name evidence="1" type="ORF">DSO57_1021659</name>
</gene>
<proteinExistence type="predicted"/>
<keyword evidence="2" id="KW-1185">Reference proteome</keyword>
<name>A0ACC2SG65_9FUNG</name>
<dbReference type="Proteomes" id="UP001165960">
    <property type="component" value="Unassembled WGS sequence"/>
</dbReference>
<evidence type="ECO:0000313" key="1">
    <source>
        <dbReference type="EMBL" id="KAJ9061330.1"/>
    </source>
</evidence>
<accession>A0ACC2SG65</accession>
<sequence length="160" mass="18463">MEEAPKDNQEVVTILRKVALHINEEVKGHPTFIILDGGFTSLIISKFFLRSLEIQEYRKVRGKFIFANRKTEELIEAVNDLSAEICGTRVLVSSPIFEPTCYKKLLRHYALNVGVLSYHHWPAIQNKDLTASHKGVATEPIIVQYLIEERQQFNRKDKIE</sequence>
<protein>
    <submittedName>
        <fullName evidence="1">Uncharacterized protein</fullName>
    </submittedName>
</protein>
<organism evidence="1 2">
    <name type="scientific">Entomophthora muscae</name>
    <dbReference type="NCBI Taxonomy" id="34485"/>
    <lineage>
        <taxon>Eukaryota</taxon>
        <taxon>Fungi</taxon>
        <taxon>Fungi incertae sedis</taxon>
        <taxon>Zoopagomycota</taxon>
        <taxon>Entomophthoromycotina</taxon>
        <taxon>Entomophthoromycetes</taxon>
        <taxon>Entomophthorales</taxon>
        <taxon>Entomophthoraceae</taxon>
        <taxon>Entomophthora</taxon>
    </lineage>
</organism>
<reference evidence="1" key="1">
    <citation type="submission" date="2022-04" db="EMBL/GenBank/DDBJ databases">
        <title>Genome of the entomopathogenic fungus Entomophthora muscae.</title>
        <authorList>
            <person name="Elya C."/>
            <person name="Lovett B.R."/>
            <person name="Lee E."/>
            <person name="Macias A.M."/>
            <person name="Hajek A.E."/>
            <person name="De Bivort B.L."/>
            <person name="Kasson M.T."/>
            <person name="De Fine Licht H.H."/>
            <person name="Stajich J.E."/>
        </authorList>
    </citation>
    <scope>NUCLEOTIDE SEQUENCE</scope>
    <source>
        <strain evidence="1">Berkeley</strain>
    </source>
</reference>